<organism evidence="1 2">
    <name type="scientific">Ruegeria marisflavi</name>
    <dbReference type="NCBI Taxonomy" id="2984152"/>
    <lineage>
        <taxon>Bacteria</taxon>
        <taxon>Pseudomonadati</taxon>
        <taxon>Pseudomonadota</taxon>
        <taxon>Alphaproteobacteria</taxon>
        <taxon>Rhodobacterales</taxon>
        <taxon>Roseobacteraceae</taxon>
        <taxon>Ruegeria</taxon>
    </lineage>
</organism>
<dbReference type="RefSeq" id="WP_263388605.1">
    <property type="nucleotide sequence ID" value="NZ_JAOVQN010000011.1"/>
</dbReference>
<sequence>MILHTDTALMIHRPTHLQPLSQEERAATRLVIRRRHPTSELANRLFRYFAFWQGAKVS</sequence>
<accession>A0ABT2WRP2</accession>
<dbReference type="EMBL" id="JAOVQN010000011">
    <property type="protein sequence ID" value="MCU9838575.1"/>
    <property type="molecule type" value="Genomic_DNA"/>
</dbReference>
<comment type="caution">
    <text evidence="1">The sequence shown here is derived from an EMBL/GenBank/DDBJ whole genome shotgun (WGS) entry which is preliminary data.</text>
</comment>
<protein>
    <submittedName>
        <fullName evidence="1">Uncharacterized protein</fullName>
    </submittedName>
</protein>
<dbReference type="Proteomes" id="UP001321014">
    <property type="component" value="Unassembled WGS sequence"/>
</dbReference>
<gene>
    <name evidence="1" type="ORF">OEZ49_12420</name>
</gene>
<evidence type="ECO:0000313" key="1">
    <source>
        <dbReference type="EMBL" id="MCU9838575.1"/>
    </source>
</evidence>
<reference evidence="1 2" key="1">
    <citation type="submission" date="2022-10" db="EMBL/GenBank/DDBJ databases">
        <title>Ruegeria sp. nov., isolated from ocean surface water.</title>
        <authorList>
            <person name="He W."/>
            <person name="Wang L."/>
            <person name="Zhang D.-F."/>
        </authorList>
    </citation>
    <scope>NUCLEOTIDE SEQUENCE [LARGE SCALE GENOMIC DNA]</scope>
    <source>
        <strain evidence="1 2">WL0004</strain>
    </source>
</reference>
<keyword evidence="2" id="KW-1185">Reference proteome</keyword>
<evidence type="ECO:0000313" key="2">
    <source>
        <dbReference type="Proteomes" id="UP001321014"/>
    </source>
</evidence>
<name>A0ABT2WRP2_9RHOB</name>
<proteinExistence type="predicted"/>